<name>A0A6J4P6C3_9ACTN</name>
<protein>
    <submittedName>
        <fullName evidence="2">Ribonuclease HI</fullName>
        <ecNumber evidence="2">3.1.26.4</ecNumber>
    </submittedName>
</protein>
<organism evidence="2">
    <name type="scientific">uncultured Nocardioides sp</name>
    <dbReference type="NCBI Taxonomy" id="198441"/>
    <lineage>
        <taxon>Bacteria</taxon>
        <taxon>Bacillati</taxon>
        <taxon>Actinomycetota</taxon>
        <taxon>Actinomycetes</taxon>
        <taxon>Propionibacteriales</taxon>
        <taxon>Nocardioidaceae</taxon>
        <taxon>Nocardioides</taxon>
        <taxon>environmental samples</taxon>
    </lineage>
</organism>
<evidence type="ECO:0000313" key="2">
    <source>
        <dbReference type="EMBL" id="CAA9405672.1"/>
    </source>
</evidence>
<dbReference type="GO" id="GO:0004523">
    <property type="term" value="F:RNA-DNA hybrid ribonuclease activity"/>
    <property type="evidence" value="ECO:0007669"/>
    <property type="project" value="UniProtKB-EC"/>
</dbReference>
<sequence length="123" mass="13643">DHRGGRRLGTRQPRTSGMGVVRRRVVLGFRRVAARHEQHGRADGRARPPPADGPPRRRAARLLRQHLCHQRRHQVDGRLEAQGLEDRRRPAGQERRADEGAGRGDGGSSGPGEVRVGQGPRRA</sequence>
<feature type="non-terminal residue" evidence="2">
    <location>
        <position position="123"/>
    </location>
</feature>
<feature type="region of interest" description="Disordered" evidence="1">
    <location>
        <begin position="1"/>
        <end position="123"/>
    </location>
</feature>
<proteinExistence type="predicted"/>
<dbReference type="AlphaFoldDB" id="A0A6J4P6C3"/>
<feature type="compositionally biased region" description="Basic and acidic residues" evidence="1">
    <location>
        <begin position="34"/>
        <end position="46"/>
    </location>
</feature>
<evidence type="ECO:0000256" key="1">
    <source>
        <dbReference type="SAM" id="MobiDB-lite"/>
    </source>
</evidence>
<dbReference type="EC" id="3.1.26.4" evidence="2"/>
<dbReference type="EMBL" id="CADCUN010000253">
    <property type="protein sequence ID" value="CAA9405672.1"/>
    <property type="molecule type" value="Genomic_DNA"/>
</dbReference>
<gene>
    <name evidence="2" type="ORF">AVDCRST_MAG60-2355</name>
</gene>
<feature type="non-terminal residue" evidence="2">
    <location>
        <position position="1"/>
    </location>
</feature>
<accession>A0A6J4P6C3</accession>
<keyword evidence="2" id="KW-0378">Hydrolase</keyword>
<feature type="compositionally biased region" description="Basic residues" evidence="1">
    <location>
        <begin position="56"/>
        <end position="72"/>
    </location>
</feature>
<feature type="compositionally biased region" description="Basic and acidic residues" evidence="1">
    <location>
        <begin position="73"/>
        <end position="102"/>
    </location>
</feature>
<reference evidence="2" key="1">
    <citation type="submission" date="2020-02" db="EMBL/GenBank/DDBJ databases">
        <authorList>
            <person name="Meier V. D."/>
        </authorList>
    </citation>
    <scope>NUCLEOTIDE SEQUENCE</scope>
    <source>
        <strain evidence="2">AVDCRST_MAG60</strain>
    </source>
</reference>